<proteinExistence type="predicted"/>
<gene>
    <name evidence="3" type="ORF">EIK79_17455</name>
</gene>
<organism evidence="3 4">
    <name type="scientific">Halocatena pleomorpha</name>
    <dbReference type="NCBI Taxonomy" id="1785090"/>
    <lineage>
        <taxon>Archaea</taxon>
        <taxon>Methanobacteriati</taxon>
        <taxon>Methanobacteriota</taxon>
        <taxon>Stenosarchaea group</taxon>
        <taxon>Halobacteria</taxon>
        <taxon>Halobacteriales</taxon>
        <taxon>Natronomonadaceae</taxon>
        <taxon>Halocatena</taxon>
    </lineage>
</organism>
<sequence length="580" mass="64023">MRRLRTITGWQPSDQISLEIKTVSADSDPYALRIANQVAEWLRTAGIDSNVTPMSNEELLRQVLLKHEFDLFVARTPLRIKRPGALYSLLHSKFAPASGWQNPFGYANLNVDGLLKTQRTVSGKRRQKAISQLQQTVATNQPFTPIALADDIRAVRSDRYTNWRRRDLHSSLSYLAVERVDADERDESAPTPPEELGVVMNDTRLTTNLNPLSVEFRCSDDLTELLYDSLGYSPDPKTVAPWLANSWKFSKDSSKLLATVEIPANVTWHDGTPLTAEDVAFTYAFLSDTTLGSGIEDDTDDDTTAVPVPRFHGRSDRVSTVRVIDPQTLEFRFGECHPQAAKRAFTVPILPKHIWNHRTNPSSIGGIEVGTATEALVTKNIPPIGSGPLMFAKNDPQRSVSFDTFDDHFLTHTDKPELPDELANGPAFDRLAVRAVGSDVAAVEMVASGEADVTGTAVGAGKVPRIGRKSVLDLIVDRSTSLYMVGYNVRQSPLTNARIRNTIAQLIDKRYLIEDVLDGYAQPAVSPLTGTEWLPAGLKWNGTDPVTPFLGTDGELNVQKAQEAFQAAGYQFDDGKLVRK</sequence>
<dbReference type="InterPro" id="IPR000914">
    <property type="entry name" value="SBP_5_dom"/>
</dbReference>
<dbReference type="GO" id="GO:1904680">
    <property type="term" value="F:peptide transmembrane transporter activity"/>
    <property type="evidence" value="ECO:0007669"/>
    <property type="project" value="TreeGrafter"/>
</dbReference>
<dbReference type="PANTHER" id="PTHR30290:SF64">
    <property type="entry name" value="ABC TRANSPORTER PERIPLASMIC BINDING PROTEIN"/>
    <property type="match status" value="1"/>
</dbReference>
<reference evidence="3 4" key="1">
    <citation type="submission" date="2018-11" db="EMBL/GenBank/DDBJ databases">
        <title>Taxonoimc description of Halomarina strain SPP-AMP-1.</title>
        <authorList>
            <person name="Pal Y."/>
            <person name="Srinivasana K."/>
            <person name="Verma A."/>
            <person name="Kumar P."/>
        </authorList>
    </citation>
    <scope>NUCLEOTIDE SEQUENCE [LARGE SCALE GENOMIC DNA]</scope>
    <source>
        <strain evidence="3 4">SPP-AMP-1</strain>
    </source>
</reference>
<protein>
    <submittedName>
        <fullName evidence="3">ABC transporter substrate-binding protein</fullName>
    </submittedName>
</protein>
<comment type="caution">
    <text evidence="3">The sequence shown here is derived from an EMBL/GenBank/DDBJ whole genome shotgun (WGS) entry which is preliminary data.</text>
</comment>
<dbReference type="SUPFAM" id="SSF53850">
    <property type="entry name" value="Periplasmic binding protein-like II"/>
    <property type="match status" value="2"/>
</dbReference>
<dbReference type="Gene3D" id="3.40.190.10">
    <property type="entry name" value="Periplasmic binding protein-like II"/>
    <property type="match status" value="1"/>
</dbReference>
<dbReference type="Gene3D" id="3.10.105.10">
    <property type="entry name" value="Dipeptide-binding Protein, Domain 3"/>
    <property type="match status" value="2"/>
</dbReference>
<dbReference type="EMBL" id="RRCH01000049">
    <property type="protein sequence ID" value="RRJ27688.1"/>
    <property type="molecule type" value="Genomic_DNA"/>
</dbReference>
<keyword evidence="1" id="KW-0732">Signal</keyword>
<name>A0A3P3R3Z7_9EURY</name>
<dbReference type="PANTHER" id="PTHR30290">
    <property type="entry name" value="PERIPLASMIC BINDING COMPONENT OF ABC TRANSPORTER"/>
    <property type="match status" value="1"/>
</dbReference>
<feature type="domain" description="Solute-binding protein family 5" evidence="2">
    <location>
        <begin position="239"/>
        <end position="576"/>
    </location>
</feature>
<dbReference type="OrthoDB" id="233597at2157"/>
<dbReference type="InterPro" id="IPR039424">
    <property type="entry name" value="SBP_5"/>
</dbReference>
<evidence type="ECO:0000313" key="4">
    <source>
        <dbReference type="Proteomes" id="UP000282322"/>
    </source>
</evidence>
<dbReference type="AlphaFoldDB" id="A0A3P3R3Z7"/>
<dbReference type="GO" id="GO:0015833">
    <property type="term" value="P:peptide transport"/>
    <property type="evidence" value="ECO:0007669"/>
    <property type="project" value="TreeGrafter"/>
</dbReference>
<evidence type="ECO:0000256" key="1">
    <source>
        <dbReference type="ARBA" id="ARBA00022729"/>
    </source>
</evidence>
<dbReference type="Pfam" id="PF00496">
    <property type="entry name" value="SBP_bac_5"/>
    <property type="match status" value="1"/>
</dbReference>
<keyword evidence="4" id="KW-1185">Reference proteome</keyword>
<accession>A0A3P3R3Z7</accession>
<dbReference type="Proteomes" id="UP000282322">
    <property type="component" value="Unassembled WGS sequence"/>
</dbReference>
<evidence type="ECO:0000313" key="3">
    <source>
        <dbReference type="EMBL" id="RRJ27688.1"/>
    </source>
</evidence>
<evidence type="ECO:0000259" key="2">
    <source>
        <dbReference type="Pfam" id="PF00496"/>
    </source>
</evidence>